<dbReference type="Gene3D" id="3.30.300.160">
    <property type="entry name" value="Type II secretion system, protein E, N-terminal domain"/>
    <property type="match status" value="1"/>
</dbReference>
<keyword evidence="5 16" id="KW-0813">Transport</keyword>
<evidence type="ECO:0000256" key="12">
    <source>
        <dbReference type="ARBA" id="ARBA00022927"/>
    </source>
</evidence>
<evidence type="ECO:0000256" key="11">
    <source>
        <dbReference type="ARBA" id="ARBA00022840"/>
    </source>
</evidence>
<evidence type="ECO:0000256" key="10">
    <source>
        <dbReference type="ARBA" id="ARBA00022833"/>
    </source>
</evidence>
<keyword evidence="20" id="KW-1185">Reference proteome</keyword>
<keyword evidence="9 16" id="KW-0547">Nucleotide-binding</keyword>
<feature type="domain" description="Bacterial type II secretion system protein E" evidence="18">
    <location>
        <begin position="358"/>
        <end position="372"/>
    </location>
</feature>
<dbReference type="PANTHER" id="PTHR30258:SF27">
    <property type="entry name" value="BACTERIOPHAGE ADSORPTION PROTEIN B-RELATED"/>
    <property type="match status" value="1"/>
</dbReference>
<evidence type="ECO:0000256" key="4">
    <source>
        <dbReference type="ARBA" id="ARBA00006611"/>
    </source>
</evidence>
<evidence type="ECO:0000256" key="5">
    <source>
        <dbReference type="ARBA" id="ARBA00022448"/>
    </source>
</evidence>
<comment type="subcellular location">
    <subcellularLocation>
        <location evidence="3 16">Cell inner membrane</location>
    </subcellularLocation>
</comment>
<keyword evidence="14" id="KW-0472">Membrane</keyword>
<keyword evidence="8" id="KW-0479">Metal-binding</keyword>
<evidence type="ECO:0000256" key="7">
    <source>
        <dbReference type="ARBA" id="ARBA00022519"/>
    </source>
</evidence>
<comment type="cofactor">
    <cofactor evidence="1">
        <name>Zn(2+)</name>
        <dbReference type="ChEBI" id="CHEBI:29105"/>
    </cofactor>
</comment>
<dbReference type="CDD" id="cd01129">
    <property type="entry name" value="PulE-GspE-like"/>
    <property type="match status" value="1"/>
</dbReference>
<dbReference type="PROSITE" id="PS00662">
    <property type="entry name" value="T2SP_E"/>
    <property type="match status" value="1"/>
</dbReference>
<comment type="function">
    <text evidence="2 16">ATPase component of the type II secretion system required for the energy-dependent secretion of extracellular factors such as proteases and toxins from the periplasm. Acts as a molecular motor to provide the energy that is required for assembly of the pseudopilus and the extrusion of substrates generated in the cytoplasm.</text>
</comment>
<dbReference type="Pfam" id="PF22341">
    <property type="entry name" value="GSPE_N1E"/>
    <property type="match status" value="1"/>
</dbReference>
<dbReference type="Gene3D" id="3.30.450.90">
    <property type="match status" value="1"/>
</dbReference>
<dbReference type="NCBIfam" id="TIGR02533">
    <property type="entry name" value="type_II_gspE"/>
    <property type="match status" value="1"/>
</dbReference>
<dbReference type="InterPro" id="IPR027417">
    <property type="entry name" value="P-loop_NTPase"/>
</dbReference>
<evidence type="ECO:0000256" key="2">
    <source>
        <dbReference type="ARBA" id="ARBA00003288"/>
    </source>
</evidence>
<comment type="caution">
    <text evidence="19">The sequence shown here is derived from an EMBL/GenBank/DDBJ whole genome shotgun (WGS) entry which is preliminary data.</text>
</comment>
<feature type="region of interest" description="Disordered" evidence="17">
    <location>
        <begin position="26"/>
        <end position="51"/>
    </location>
</feature>
<evidence type="ECO:0000256" key="8">
    <source>
        <dbReference type="ARBA" id="ARBA00022723"/>
    </source>
</evidence>
<dbReference type="Gene3D" id="3.40.50.300">
    <property type="entry name" value="P-loop containing nucleotide triphosphate hydrolases"/>
    <property type="match status" value="1"/>
</dbReference>
<dbReference type="SUPFAM" id="SSF52540">
    <property type="entry name" value="P-loop containing nucleoside triphosphate hydrolases"/>
    <property type="match status" value="1"/>
</dbReference>
<keyword evidence="6" id="KW-1003">Cell membrane</keyword>
<dbReference type="Pfam" id="PF00437">
    <property type="entry name" value="T2SSE"/>
    <property type="match status" value="1"/>
</dbReference>
<keyword evidence="12 16" id="KW-0653">Protein transport</keyword>
<evidence type="ECO:0000256" key="14">
    <source>
        <dbReference type="ARBA" id="ARBA00023136"/>
    </source>
</evidence>
<dbReference type="InterPro" id="IPR054757">
    <property type="entry name" value="GSPE_N1E"/>
</dbReference>
<keyword evidence="7" id="KW-0997">Cell inner membrane</keyword>
<evidence type="ECO:0000256" key="13">
    <source>
        <dbReference type="ARBA" id="ARBA00022967"/>
    </source>
</evidence>
<keyword evidence="13" id="KW-1278">Translocase</keyword>
<dbReference type="SUPFAM" id="SSF160246">
    <property type="entry name" value="EspE N-terminal domain-like"/>
    <property type="match status" value="1"/>
</dbReference>
<organism evidence="19 20">
    <name type="scientific">Glaciecola petra</name>
    <dbReference type="NCBI Taxonomy" id="3075602"/>
    <lineage>
        <taxon>Bacteria</taxon>
        <taxon>Pseudomonadati</taxon>
        <taxon>Pseudomonadota</taxon>
        <taxon>Gammaproteobacteria</taxon>
        <taxon>Alteromonadales</taxon>
        <taxon>Alteromonadaceae</taxon>
        <taxon>Glaciecola</taxon>
    </lineage>
</organism>
<dbReference type="InterPro" id="IPR001482">
    <property type="entry name" value="T2SS/T4SS_dom"/>
</dbReference>
<proteinExistence type="inferred from homology"/>
<protein>
    <recommendedName>
        <fullName evidence="16">Type II secretion system protein E</fullName>
        <shortName evidence="16">T2SS protein E</shortName>
    </recommendedName>
    <alternativeName>
        <fullName evidence="16">Type II traffic warden ATPase</fullName>
    </alternativeName>
</protein>
<comment type="catalytic activity">
    <reaction evidence="15">
        <text>ATP + H2O + cellular proteinSide 1 = ADP + phosphate + cellular proteinSide 2.</text>
        <dbReference type="EC" id="7.4.2.8"/>
    </reaction>
</comment>
<sequence length="538" mass="59661">MASGIENEHAEVEDLLSDAGIVEVSTEADAYSNDSQNDEFDAQDSANGEHESKQLPFSFAKRFSVLLDTNTQPYDLYYTTETPMSAFAEIRRFSGEGFVLKKTPQDDFEALLTDSFQRDSSEAKQLMEDLGNESDLFSLAEEMPDTEDLLDNEDDAPIIKLINAMLGEAIKEGASDIHIETFENQLVVRFRVDGVLREILRPNRKMSSMLVSRIKVMSKMDIAEKRVPQDGRISLKIGGRAVDVRVSTMPSSHGERVVLRLLDKNNARLNLEDLGMTSHNRDYFSELIRKPHGIMLVTGPTGSGKSTTLYAGLSEINSKDRNILTVEDPIEFDLAGIGQTQVNPKVDMTFARGLRAILRQDPDVVMVGEIRDLETAQIAVQASLTGHLVLSTLHTNTAAGAITRLQDMGIEPFLLSSSLLSVLSQRLVRTLCNDCKKPHSPSAGEKEILSLAPDDNTQIFTPTGCISCNHTGYRGRTGIHEQLIVDEKIREMMHEGKGEQAIEKYVRKTTPSIRQDGCDKVLSGITALEEVLRVTREE</sequence>
<evidence type="ECO:0000259" key="18">
    <source>
        <dbReference type="PROSITE" id="PS00662"/>
    </source>
</evidence>
<dbReference type="SMART" id="SM00382">
    <property type="entry name" value="AAA"/>
    <property type="match status" value="1"/>
</dbReference>
<dbReference type="EMBL" id="JAVRHX010000002">
    <property type="protein sequence ID" value="MDT0595205.1"/>
    <property type="molecule type" value="Genomic_DNA"/>
</dbReference>
<dbReference type="PANTHER" id="PTHR30258">
    <property type="entry name" value="TYPE II SECRETION SYSTEM PROTEIN GSPE-RELATED"/>
    <property type="match status" value="1"/>
</dbReference>
<gene>
    <name evidence="19" type="primary">gspE</name>
    <name evidence="19" type="ORF">RM552_10145</name>
</gene>
<evidence type="ECO:0000256" key="1">
    <source>
        <dbReference type="ARBA" id="ARBA00001947"/>
    </source>
</evidence>
<dbReference type="Proteomes" id="UP001253545">
    <property type="component" value="Unassembled WGS sequence"/>
</dbReference>
<dbReference type="InterPro" id="IPR037257">
    <property type="entry name" value="T2SS_E_N_sf"/>
</dbReference>
<dbReference type="InterPro" id="IPR003593">
    <property type="entry name" value="AAA+_ATPase"/>
</dbReference>
<evidence type="ECO:0000256" key="16">
    <source>
        <dbReference type="RuleBase" id="RU366070"/>
    </source>
</evidence>
<keyword evidence="10" id="KW-0862">Zinc</keyword>
<reference evidence="19 20" key="1">
    <citation type="submission" date="2023-09" db="EMBL/GenBank/DDBJ databases">
        <authorList>
            <person name="Rey-Velasco X."/>
        </authorList>
    </citation>
    <scope>NUCLEOTIDE SEQUENCE [LARGE SCALE GENOMIC DNA]</scope>
    <source>
        <strain evidence="19 20">P117</strain>
    </source>
</reference>
<evidence type="ECO:0000256" key="15">
    <source>
        <dbReference type="ARBA" id="ARBA00034006"/>
    </source>
</evidence>
<dbReference type="InterPro" id="IPR013369">
    <property type="entry name" value="T2SS_GspE"/>
</dbReference>
<name>A0ABU2ZS08_9ALTE</name>
<keyword evidence="11 16" id="KW-0067">ATP-binding</keyword>
<comment type="similarity">
    <text evidence="4 16">Belongs to the GSP E family.</text>
</comment>
<evidence type="ECO:0000313" key="19">
    <source>
        <dbReference type="EMBL" id="MDT0595205.1"/>
    </source>
</evidence>
<accession>A0ABU2ZS08</accession>
<evidence type="ECO:0000256" key="17">
    <source>
        <dbReference type="SAM" id="MobiDB-lite"/>
    </source>
</evidence>
<evidence type="ECO:0000256" key="6">
    <source>
        <dbReference type="ARBA" id="ARBA00022475"/>
    </source>
</evidence>
<evidence type="ECO:0000256" key="3">
    <source>
        <dbReference type="ARBA" id="ARBA00004533"/>
    </source>
</evidence>
<evidence type="ECO:0000313" key="20">
    <source>
        <dbReference type="Proteomes" id="UP001253545"/>
    </source>
</evidence>
<evidence type="ECO:0000256" key="9">
    <source>
        <dbReference type="ARBA" id="ARBA00022741"/>
    </source>
</evidence>
<dbReference type="RefSeq" id="WP_311368719.1">
    <property type="nucleotide sequence ID" value="NZ_JAVRHX010000002.1"/>
</dbReference>